<keyword evidence="4 9" id="KW-0547">Nucleotide-binding</keyword>
<dbReference type="PROSITE" id="PS00411">
    <property type="entry name" value="KINESIN_MOTOR_1"/>
    <property type="match status" value="1"/>
</dbReference>
<dbReference type="Gene3D" id="2.60.200.20">
    <property type="match status" value="1"/>
</dbReference>
<comment type="similarity">
    <text evidence="9">Belongs to the TRAFAC class myosin-kinesin ATPase superfamily. Kinesin family.</text>
</comment>
<accession>A0A9W7WP37</accession>
<keyword evidence="8" id="KW-0206">Cytoskeleton</keyword>
<dbReference type="GO" id="GO:0003777">
    <property type="term" value="F:microtubule motor activity"/>
    <property type="evidence" value="ECO:0007669"/>
    <property type="project" value="InterPro"/>
</dbReference>
<dbReference type="GO" id="GO:0005856">
    <property type="term" value="C:cytoskeleton"/>
    <property type="evidence" value="ECO:0007669"/>
    <property type="project" value="UniProtKB-SubCell"/>
</dbReference>
<sequence>ASVRVAVRVRPLSQREKDLSANVIIQVNENQTSILNPKENIYSMTGEAFGERVKSFSYDFSYDSMNSRSENFVNQEKIFKDLGTDVLQAAFEGYNACVFAYGQTGSGKSYTMMGDPDDYGLIPRICEGLFHHASGMLQRDNSSFHMEVSYFEIYKERVRDLLPSTDTQGCELRVREHPIDGPYVEALSRHQVQSYIEVGQLMEEGNRRRATASTGMNHVSSRSHAIFTIHFIKAMFDVEAPSETVSKIHLVDLAGSERAGATQATGSRLKEGANINRSLVTLGIVISTLADLSVGGGMKRKHSFVPYRDSVLTWLLKDSLGGNSKTIMIATISPADVNYSETLNTLRYASRAKNIVNKPTVNEDSSVKIIRELRAEIARLKALMSTGEQIASLEPPSGSSVEEKLHQDEARVQELTKQWASRWTEIQNILGEDTVALRKEGIGVVIDSQMPYLICIDEDLLSTGVVLYHLKEGRTSVGAGGTESEQDIVLHGEALQREHCVFENQRGAVTLLPLPGAMCAINGVEVTQPCLLTQGMSIQLGKATVFHFNHPQEAAQLREKRKSGLFASSNYITSESFENSFSHCSSQNVFVQAEDDPEAFKSGCMQDVSGEGLRMFCTSLTSTDLFCPQHKIVGSFNRWGPSTSLLVPNTPRALAEHHATNNQARGSQSPGKELQTNVNFQGEKRHSASHKSETEVVSVDVTNKELEGEETGVNGGLWDTGVPKECSNGTSGFLNVEQQCLWHPVTGSEGILLAEESHSPSRHSSTGGGAALIPSLTSLEHFSQRQSPSSTLTIGGQFSEHFLSRTSVESQEAKAHPEGSRFGTSLGSFVGRVSWILADAGRVLTNTLKETGGTGGGWYNQMCSLVKDLPIVQHIQFELTLRQQANSVKATQFQFSPSLETPRKQNVVLPFKQDVSIFNTDAMKSTLEANQTKGSVTIQRSEGLKLCCQRLQPVPESLLILQNLPPQQLLSCLHSVIPADLLMKETVLALYWLSVGGCSQPDPQPAVIVLLQTQLLVVSFNSSPDMSSSTHSLDSFHQLAFQQLLEIHIGFAGQTVRLTGNTESSILTLYTYNADLTQELCRTLLEAICPYEKVTLDHPLLSNDIVRLSFDWDCHIKDLLLPSGACLTCRFYKTLARLVFLLHGNMRGERPALAHVQLLIYTTVRFQRSSQERHAHPTRPDYKMEPKDSELVQLVLTDTHLCLLHENAVYHPPPRSVAVEARQTQFRLIDLRQRSDVRCVLVRDGYGSKCLDVVLVREWRRSGGTGGHPQPPEVCGADEAAALSHCTSDSSPRNEVWKLTFSTSAEATFLINNLSNV</sequence>
<proteinExistence type="inferred from homology"/>
<dbReference type="InterPro" id="IPR019821">
    <property type="entry name" value="Kinesin_motor_CS"/>
</dbReference>
<keyword evidence="12" id="KW-1185">Reference proteome</keyword>
<dbReference type="GO" id="GO:0048731">
    <property type="term" value="P:system development"/>
    <property type="evidence" value="ECO:0007669"/>
    <property type="project" value="UniProtKB-ARBA"/>
</dbReference>
<dbReference type="EMBL" id="JAFHDT010000009">
    <property type="protein sequence ID" value="KAI7805815.1"/>
    <property type="molecule type" value="Genomic_DNA"/>
</dbReference>
<feature type="non-terminal residue" evidence="11">
    <location>
        <position position="1317"/>
    </location>
</feature>
<evidence type="ECO:0000256" key="2">
    <source>
        <dbReference type="ARBA" id="ARBA00022490"/>
    </source>
</evidence>
<evidence type="ECO:0000256" key="5">
    <source>
        <dbReference type="ARBA" id="ARBA00022840"/>
    </source>
</evidence>
<evidence type="ECO:0000313" key="11">
    <source>
        <dbReference type="EMBL" id="KAI7805815.1"/>
    </source>
</evidence>
<evidence type="ECO:0000256" key="8">
    <source>
        <dbReference type="ARBA" id="ARBA00023212"/>
    </source>
</evidence>
<dbReference type="CDD" id="cd22708">
    <property type="entry name" value="FHA_KIF16"/>
    <property type="match status" value="1"/>
</dbReference>
<comment type="subcellular location">
    <subcellularLocation>
        <location evidence="1">Cytoplasm</location>
        <location evidence="1">Cytoskeleton</location>
    </subcellularLocation>
</comment>
<dbReference type="Pfam" id="PF00498">
    <property type="entry name" value="FHA"/>
    <property type="match status" value="1"/>
</dbReference>
<dbReference type="SUPFAM" id="SSF49879">
    <property type="entry name" value="SMAD/FHA domain"/>
    <property type="match status" value="1"/>
</dbReference>
<dbReference type="GO" id="GO:0008017">
    <property type="term" value="F:microtubule binding"/>
    <property type="evidence" value="ECO:0007669"/>
    <property type="project" value="InterPro"/>
</dbReference>
<dbReference type="InterPro" id="IPR008984">
    <property type="entry name" value="SMAD_FHA_dom_sf"/>
</dbReference>
<dbReference type="Proteomes" id="UP001059041">
    <property type="component" value="Linkage Group LG9"/>
</dbReference>
<evidence type="ECO:0000256" key="1">
    <source>
        <dbReference type="ARBA" id="ARBA00004245"/>
    </source>
</evidence>
<evidence type="ECO:0000256" key="4">
    <source>
        <dbReference type="ARBA" id="ARBA00022741"/>
    </source>
</evidence>
<gene>
    <name evidence="11" type="ORF">IRJ41_020868</name>
</gene>
<keyword evidence="5 9" id="KW-0067">ATP-binding</keyword>
<feature type="binding site" evidence="9">
    <location>
        <begin position="102"/>
        <end position="109"/>
    </location>
    <ligand>
        <name>ATP</name>
        <dbReference type="ChEBI" id="CHEBI:30616"/>
    </ligand>
</feature>
<dbReference type="Pfam" id="PF00225">
    <property type="entry name" value="Kinesin"/>
    <property type="match status" value="1"/>
</dbReference>
<evidence type="ECO:0000259" key="10">
    <source>
        <dbReference type="PROSITE" id="PS50067"/>
    </source>
</evidence>
<protein>
    <recommendedName>
        <fullName evidence="10">Kinesin motor domain-containing protein</fullName>
    </recommendedName>
</protein>
<dbReference type="InterPro" id="IPR000253">
    <property type="entry name" value="FHA_dom"/>
</dbReference>
<dbReference type="PROSITE" id="PS50067">
    <property type="entry name" value="KINESIN_MOTOR_2"/>
    <property type="match status" value="1"/>
</dbReference>
<keyword evidence="6" id="KW-0175">Coiled coil</keyword>
<evidence type="ECO:0000256" key="9">
    <source>
        <dbReference type="PROSITE-ProRule" id="PRU00283"/>
    </source>
</evidence>
<dbReference type="InterPro" id="IPR036961">
    <property type="entry name" value="Kinesin_motor_dom_sf"/>
</dbReference>
<dbReference type="SUPFAM" id="SSF46966">
    <property type="entry name" value="Spectrin repeat"/>
    <property type="match status" value="1"/>
</dbReference>
<dbReference type="SUPFAM" id="SSF52540">
    <property type="entry name" value="P-loop containing nucleoside triphosphate hydrolases"/>
    <property type="match status" value="1"/>
</dbReference>
<dbReference type="PANTHER" id="PTHR47117">
    <property type="entry name" value="STAR-RELATED LIPID TRANSFER PROTEIN 9"/>
    <property type="match status" value="1"/>
</dbReference>
<keyword evidence="2" id="KW-0963">Cytoplasm</keyword>
<dbReference type="PANTHER" id="PTHR47117:SF8">
    <property type="entry name" value="KINESIN FAMILY MEMBER 16B"/>
    <property type="match status" value="1"/>
</dbReference>
<evidence type="ECO:0000256" key="7">
    <source>
        <dbReference type="ARBA" id="ARBA00023175"/>
    </source>
</evidence>
<dbReference type="GO" id="GO:0005737">
    <property type="term" value="C:cytoplasm"/>
    <property type="evidence" value="ECO:0007669"/>
    <property type="project" value="UniProtKB-ARBA"/>
</dbReference>
<dbReference type="InterPro" id="IPR001752">
    <property type="entry name" value="Kinesin_motor_dom"/>
</dbReference>
<organism evidence="11 12">
    <name type="scientific">Triplophysa rosa</name>
    <name type="common">Cave loach</name>
    <dbReference type="NCBI Taxonomy" id="992332"/>
    <lineage>
        <taxon>Eukaryota</taxon>
        <taxon>Metazoa</taxon>
        <taxon>Chordata</taxon>
        <taxon>Craniata</taxon>
        <taxon>Vertebrata</taxon>
        <taxon>Euteleostomi</taxon>
        <taxon>Actinopterygii</taxon>
        <taxon>Neopterygii</taxon>
        <taxon>Teleostei</taxon>
        <taxon>Ostariophysi</taxon>
        <taxon>Cypriniformes</taxon>
        <taxon>Nemacheilidae</taxon>
        <taxon>Triplophysa</taxon>
    </lineage>
</organism>
<dbReference type="FunFam" id="3.40.850.10:FF:000021">
    <property type="entry name" value="kinesin-like protein KIF16B isoform X1"/>
    <property type="match status" value="1"/>
</dbReference>
<comment type="caution">
    <text evidence="11">The sequence shown here is derived from an EMBL/GenBank/DDBJ whole genome shotgun (WGS) entry which is preliminary data.</text>
</comment>
<dbReference type="InterPro" id="IPR027417">
    <property type="entry name" value="P-loop_NTPase"/>
</dbReference>
<evidence type="ECO:0000313" key="12">
    <source>
        <dbReference type="Proteomes" id="UP001059041"/>
    </source>
</evidence>
<keyword evidence="7 9" id="KW-0505">Motor protein</keyword>
<evidence type="ECO:0000256" key="3">
    <source>
        <dbReference type="ARBA" id="ARBA00022553"/>
    </source>
</evidence>
<name>A0A9W7WP37_TRIRA</name>
<dbReference type="CDD" id="cd01365">
    <property type="entry name" value="KISc_KIF1A_KIF1B"/>
    <property type="match status" value="1"/>
</dbReference>
<dbReference type="PRINTS" id="PR00380">
    <property type="entry name" value="KINESINHEAVY"/>
</dbReference>
<evidence type="ECO:0000256" key="6">
    <source>
        <dbReference type="ARBA" id="ARBA00023054"/>
    </source>
</evidence>
<dbReference type="Gene3D" id="3.40.850.10">
    <property type="entry name" value="Kinesin motor domain"/>
    <property type="match status" value="1"/>
</dbReference>
<dbReference type="FunFam" id="2.60.200.20:FF:000005">
    <property type="entry name" value="Kinesin family member 16B"/>
    <property type="match status" value="1"/>
</dbReference>
<dbReference type="SMART" id="SM00129">
    <property type="entry name" value="KISc"/>
    <property type="match status" value="1"/>
</dbReference>
<reference evidence="11" key="1">
    <citation type="submission" date="2021-02" db="EMBL/GenBank/DDBJ databases">
        <title>Comparative genomics reveals that relaxation of natural selection precedes convergent phenotypic evolution of cavefish.</title>
        <authorList>
            <person name="Peng Z."/>
        </authorList>
    </citation>
    <scope>NUCLEOTIDE SEQUENCE</scope>
    <source>
        <tissue evidence="11">Muscle</tissue>
    </source>
</reference>
<dbReference type="GO" id="GO:0007018">
    <property type="term" value="P:microtubule-based movement"/>
    <property type="evidence" value="ECO:0007669"/>
    <property type="project" value="InterPro"/>
</dbReference>
<keyword evidence="3" id="KW-0597">Phosphoprotein</keyword>
<dbReference type="GO" id="GO:0005524">
    <property type="term" value="F:ATP binding"/>
    <property type="evidence" value="ECO:0007669"/>
    <property type="project" value="UniProtKB-UniRule"/>
</dbReference>
<feature type="domain" description="Kinesin motor" evidence="10">
    <location>
        <begin position="2"/>
        <end position="355"/>
    </location>
</feature>